<dbReference type="PANTHER" id="PTHR13847:SF286">
    <property type="entry name" value="D-AMINO ACID DEHYDROGENASE"/>
    <property type="match status" value="1"/>
</dbReference>
<dbReference type="SUPFAM" id="SSF51905">
    <property type="entry name" value="FAD/NAD(P)-binding domain"/>
    <property type="match status" value="1"/>
</dbReference>
<comment type="similarity">
    <text evidence="2">Belongs to the DadA oxidoreductase family.</text>
</comment>
<dbReference type="EMBL" id="CP036432">
    <property type="protein sequence ID" value="QDV86884.1"/>
    <property type="molecule type" value="Genomic_DNA"/>
</dbReference>
<accession>A0ABX5XY11</accession>
<dbReference type="PANTHER" id="PTHR13847">
    <property type="entry name" value="SARCOSINE DEHYDROGENASE-RELATED"/>
    <property type="match status" value="1"/>
</dbReference>
<evidence type="ECO:0000313" key="6">
    <source>
        <dbReference type="EMBL" id="QDV86884.1"/>
    </source>
</evidence>
<organism evidence="6 7">
    <name type="scientific">Stieleria magnilauensis</name>
    <dbReference type="NCBI Taxonomy" id="2527963"/>
    <lineage>
        <taxon>Bacteria</taxon>
        <taxon>Pseudomonadati</taxon>
        <taxon>Planctomycetota</taxon>
        <taxon>Planctomycetia</taxon>
        <taxon>Pirellulales</taxon>
        <taxon>Pirellulaceae</taxon>
        <taxon>Stieleria</taxon>
    </lineage>
</organism>
<sequence>MSPLMAGGVCRYRQLSINLFAISVCNAKNLSGRTPEQSATGRHPVLLAGPKIAFFVEPRHSKRLGVEIEGKFDLIVVGAGVLGTFHAYQALLRGMRVVLVDKNLQPQGATVRNFGQVVPSGMDATWQRLGRESLEIYKSIQAEFDLSVRQEGSVYLASDAEEVALIEELHAINRQEGYRSELWTKDQCKRRYPLLNDGYCLAGLFFPEEISVDPRKMILRLHDYLRETFGLAIALGTCVQRLDRQSASTVTAHCTDGRMLHAEKAIVCSGVEFRLLFPELFQTSDIEAVKLQMVMLAAQSVGALPGNVLTGQSIRRYESFAACPSYRSIKQREDPESFWKKWGVHILFKQEVDGHIILGDSHEYAPAARSDELSDEIQMPINRFFVCEGRQIMDLPNWEIERTWSGMYCQSKHPKGIFQHTLDRDIHVATAIGGKGMTGSAGFAKQHLQEIYGD</sequence>
<evidence type="ECO:0000256" key="2">
    <source>
        <dbReference type="ARBA" id="ARBA00009410"/>
    </source>
</evidence>
<dbReference type="Gene3D" id="3.50.50.60">
    <property type="entry name" value="FAD/NAD(P)-binding domain"/>
    <property type="match status" value="1"/>
</dbReference>
<protein>
    <submittedName>
        <fullName evidence="6">4-methylaminobutanoate oxidase (Formaldehyde-forming)</fullName>
        <ecNumber evidence="6">1.5.3.19</ecNumber>
    </submittedName>
</protein>
<dbReference type="Gene3D" id="3.30.9.10">
    <property type="entry name" value="D-Amino Acid Oxidase, subunit A, domain 2"/>
    <property type="match status" value="1"/>
</dbReference>
<evidence type="ECO:0000313" key="7">
    <source>
        <dbReference type="Proteomes" id="UP000318081"/>
    </source>
</evidence>
<evidence type="ECO:0000259" key="5">
    <source>
        <dbReference type="Pfam" id="PF01266"/>
    </source>
</evidence>
<dbReference type="InterPro" id="IPR036188">
    <property type="entry name" value="FAD/NAD-bd_sf"/>
</dbReference>
<evidence type="ECO:0000256" key="1">
    <source>
        <dbReference type="ARBA" id="ARBA00001974"/>
    </source>
</evidence>
<keyword evidence="4 6" id="KW-0560">Oxidoreductase</keyword>
<dbReference type="Proteomes" id="UP000318081">
    <property type="component" value="Chromosome"/>
</dbReference>
<evidence type="ECO:0000256" key="3">
    <source>
        <dbReference type="ARBA" id="ARBA00022630"/>
    </source>
</evidence>
<feature type="domain" description="FAD dependent oxidoreductase" evidence="5">
    <location>
        <begin position="73"/>
        <end position="445"/>
    </location>
</feature>
<reference evidence="6 7" key="1">
    <citation type="submission" date="2019-02" db="EMBL/GenBank/DDBJ databases">
        <title>Deep-cultivation of Planctomycetes and their phenomic and genomic characterization uncovers novel biology.</title>
        <authorList>
            <person name="Wiegand S."/>
            <person name="Jogler M."/>
            <person name="Boedeker C."/>
            <person name="Pinto D."/>
            <person name="Vollmers J."/>
            <person name="Rivas-Marin E."/>
            <person name="Kohn T."/>
            <person name="Peeters S.H."/>
            <person name="Heuer A."/>
            <person name="Rast P."/>
            <person name="Oberbeckmann S."/>
            <person name="Bunk B."/>
            <person name="Jeske O."/>
            <person name="Meyerdierks A."/>
            <person name="Storesund J.E."/>
            <person name="Kallscheuer N."/>
            <person name="Luecker S."/>
            <person name="Lage O.M."/>
            <person name="Pohl T."/>
            <person name="Merkel B.J."/>
            <person name="Hornburger P."/>
            <person name="Mueller R.-W."/>
            <person name="Bruemmer F."/>
            <person name="Labrenz M."/>
            <person name="Spormann A.M."/>
            <person name="Op den Camp H."/>
            <person name="Overmann J."/>
            <person name="Amann R."/>
            <person name="Jetten M.S.M."/>
            <person name="Mascher T."/>
            <person name="Medema M.H."/>
            <person name="Devos D.P."/>
            <person name="Kaster A.-K."/>
            <person name="Ovreas L."/>
            <person name="Rohde M."/>
            <person name="Galperin M.Y."/>
            <person name="Jogler C."/>
        </authorList>
    </citation>
    <scope>NUCLEOTIDE SEQUENCE [LARGE SCALE GENOMIC DNA]</scope>
    <source>
        <strain evidence="6 7">TBK1r</strain>
    </source>
</reference>
<dbReference type="EC" id="1.5.3.19" evidence="6"/>
<dbReference type="NCBIfam" id="TIGR03364">
    <property type="entry name" value="HpnW_proposed"/>
    <property type="match status" value="1"/>
</dbReference>
<dbReference type="GO" id="GO:0102317">
    <property type="term" value="F:4-methylaminobutyrate oxidase (demethylating) activity"/>
    <property type="evidence" value="ECO:0007669"/>
    <property type="project" value="UniProtKB-EC"/>
</dbReference>
<evidence type="ECO:0000256" key="4">
    <source>
        <dbReference type="ARBA" id="ARBA00023002"/>
    </source>
</evidence>
<dbReference type="InterPro" id="IPR017741">
    <property type="entry name" value="FAD-dependent_OxRdtase_HpnW"/>
</dbReference>
<proteinExistence type="inferred from homology"/>
<name>A0ABX5XY11_9BACT</name>
<dbReference type="InterPro" id="IPR006076">
    <property type="entry name" value="FAD-dep_OxRdtase"/>
</dbReference>
<dbReference type="Pfam" id="PF01266">
    <property type="entry name" value="DAO"/>
    <property type="match status" value="1"/>
</dbReference>
<comment type="cofactor">
    <cofactor evidence="1">
        <name>FAD</name>
        <dbReference type="ChEBI" id="CHEBI:57692"/>
    </cofactor>
</comment>
<keyword evidence="3" id="KW-0285">Flavoprotein</keyword>
<keyword evidence="7" id="KW-1185">Reference proteome</keyword>
<gene>
    <name evidence="6" type="primary">mlr</name>
    <name evidence="6" type="ORF">TBK1r_59110</name>
</gene>